<proteinExistence type="predicted"/>
<evidence type="ECO:0000313" key="3">
    <source>
        <dbReference type="Proteomes" id="UP001139450"/>
    </source>
</evidence>
<name>A0A9X1X0V9_9SPHI</name>
<protein>
    <recommendedName>
        <fullName evidence="1">LysM domain-containing protein</fullName>
    </recommendedName>
</protein>
<evidence type="ECO:0000259" key="1">
    <source>
        <dbReference type="PROSITE" id="PS51782"/>
    </source>
</evidence>
<dbReference type="RefSeq" id="WP_245128156.1">
    <property type="nucleotide sequence ID" value="NZ_JALJEJ010000001.1"/>
</dbReference>
<dbReference type="CDD" id="cd00118">
    <property type="entry name" value="LysM"/>
    <property type="match status" value="1"/>
</dbReference>
<dbReference type="Proteomes" id="UP001139450">
    <property type="component" value="Unassembled WGS sequence"/>
</dbReference>
<organism evidence="2 3">
    <name type="scientific">Mucilaginibacter straminoryzae</name>
    <dbReference type="NCBI Taxonomy" id="2932774"/>
    <lineage>
        <taxon>Bacteria</taxon>
        <taxon>Pseudomonadati</taxon>
        <taxon>Bacteroidota</taxon>
        <taxon>Sphingobacteriia</taxon>
        <taxon>Sphingobacteriales</taxon>
        <taxon>Sphingobacteriaceae</taxon>
        <taxon>Mucilaginibacter</taxon>
    </lineage>
</organism>
<dbReference type="EMBL" id="JALJEJ010000001">
    <property type="protein sequence ID" value="MCJ8208325.1"/>
    <property type="molecule type" value="Genomic_DNA"/>
</dbReference>
<feature type="domain" description="LysM" evidence="1">
    <location>
        <begin position="168"/>
        <end position="215"/>
    </location>
</feature>
<gene>
    <name evidence="2" type="ORF">MUY27_01305</name>
</gene>
<dbReference type="AlphaFoldDB" id="A0A9X1X0V9"/>
<dbReference type="InterPro" id="IPR036779">
    <property type="entry name" value="LysM_dom_sf"/>
</dbReference>
<keyword evidence="3" id="KW-1185">Reference proteome</keyword>
<comment type="caution">
    <text evidence="2">The sequence shown here is derived from an EMBL/GenBank/DDBJ whole genome shotgun (WGS) entry which is preliminary data.</text>
</comment>
<evidence type="ECO:0000313" key="2">
    <source>
        <dbReference type="EMBL" id="MCJ8208325.1"/>
    </source>
</evidence>
<accession>A0A9X1X0V9</accession>
<dbReference type="PROSITE" id="PS51782">
    <property type="entry name" value="LYSM"/>
    <property type="match status" value="1"/>
</dbReference>
<dbReference type="Pfam" id="PF19266">
    <property type="entry name" value="CIS_tube"/>
    <property type="match status" value="1"/>
</dbReference>
<reference evidence="2" key="1">
    <citation type="submission" date="2022-04" db="EMBL/GenBank/DDBJ databases">
        <title>Mucilaginibacter sp. RS28 isolated from freshwater.</title>
        <authorList>
            <person name="Ko S.-R."/>
        </authorList>
    </citation>
    <scope>NUCLEOTIDE SEQUENCE</scope>
    <source>
        <strain evidence="2">RS28</strain>
    </source>
</reference>
<dbReference type="Gene3D" id="3.10.350.10">
    <property type="entry name" value="LysM domain"/>
    <property type="match status" value="1"/>
</dbReference>
<dbReference type="InterPro" id="IPR018392">
    <property type="entry name" value="LysM"/>
</dbReference>
<sequence>MALTKLKIESYATPACTGSALGTIDAMFNPATYSRNYDISYVTSKEANRNEPTLLFRGIDNTDLSLDLIVDGTGIVPIPGAKTVDAYITNFKKLVYRYQGSQHRPNYLKITWANLSFIGVCKSINIAYTLFNEDGSALRATIKVTFSKSVDYSTKAKEAQKSSPDLTHIRTVQAGDTLPLMTYRIYGDSAYYLQVAEANNLTSVADIKPGDQIYFPPIKK</sequence>
<dbReference type="InterPro" id="IPR045361">
    <property type="entry name" value="CIS_tube_prot_N"/>
</dbReference>